<dbReference type="STRING" id="1122198.SAMN02745729_103245"/>
<organism evidence="3 4">
    <name type="scientific">Marinobacterium iners DSM 11526</name>
    <dbReference type="NCBI Taxonomy" id="1122198"/>
    <lineage>
        <taxon>Bacteria</taxon>
        <taxon>Pseudomonadati</taxon>
        <taxon>Pseudomonadota</taxon>
        <taxon>Gammaproteobacteria</taxon>
        <taxon>Oceanospirillales</taxon>
        <taxon>Oceanospirillaceae</taxon>
        <taxon>Marinobacterium</taxon>
    </lineage>
</organism>
<keyword evidence="4" id="KW-1185">Reference proteome</keyword>
<dbReference type="SUPFAM" id="SSF64307">
    <property type="entry name" value="SirA-like"/>
    <property type="match status" value="1"/>
</dbReference>
<evidence type="ECO:0000259" key="2">
    <source>
        <dbReference type="PROSITE" id="PS01148"/>
    </source>
</evidence>
<dbReference type="PROSITE" id="PS01148">
    <property type="entry name" value="UPF0033"/>
    <property type="match status" value="1"/>
</dbReference>
<dbReference type="Proteomes" id="UP000242469">
    <property type="component" value="Unassembled WGS sequence"/>
</dbReference>
<dbReference type="InterPro" id="IPR001455">
    <property type="entry name" value="TusA-like"/>
</dbReference>
<accession>A0A1H4BBN9</accession>
<evidence type="ECO:0000256" key="1">
    <source>
        <dbReference type="ARBA" id="ARBA00008984"/>
    </source>
</evidence>
<dbReference type="RefSeq" id="WP_091824460.1">
    <property type="nucleotide sequence ID" value="NZ_FNRJ01000003.1"/>
</dbReference>
<dbReference type="OrthoDB" id="9797551at2"/>
<dbReference type="EMBL" id="FNRJ01000003">
    <property type="protein sequence ID" value="SEA45398.1"/>
    <property type="molecule type" value="Genomic_DNA"/>
</dbReference>
<evidence type="ECO:0000313" key="3">
    <source>
        <dbReference type="EMBL" id="SEA45398.1"/>
    </source>
</evidence>
<feature type="domain" description="UPF0033" evidence="2">
    <location>
        <begin position="10"/>
        <end position="34"/>
    </location>
</feature>
<dbReference type="CDD" id="cd00291">
    <property type="entry name" value="SirA_YedF_YeeD"/>
    <property type="match status" value="1"/>
</dbReference>
<dbReference type="GO" id="GO:0016740">
    <property type="term" value="F:transferase activity"/>
    <property type="evidence" value="ECO:0007669"/>
    <property type="project" value="UniProtKB-KW"/>
</dbReference>
<protein>
    <submittedName>
        <fullName evidence="3">TusA-related sulfurtransferase</fullName>
    </submittedName>
</protein>
<evidence type="ECO:0000313" key="4">
    <source>
        <dbReference type="Proteomes" id="UP000242469"/>
    </source>
</evidence>
<reference evidence="4" key="1">
    <citation type="submission" date="2016-10" db="EMBL/GenBank/DDBJ databases">
        <authorList>
            <person name="Varghese N."/>
            <person name="Submissions S."/>
        </authorList>
    </citation>
    <scope>NUCLEOTIDE SEQUENCE [LARGE SCALE GENOMIC DNA]</scope>
    <source>
        <strain evidence="4">DSM 11526</strain>
    </source>
</reference>
<sequence length="81" mass="9005">MSSPPFDHELDTSGLSCPMPLLKAKLALHQLEPGQVLKVIATDAGSLRDFPAYARVSDHELLQTFSDEQCYIYWIRRGAGT</sequence>
<comment type="similarity">
    <text evidence="1">Belongs to the sulfur carrier protein TusA family.</text>
</comment>
<dbReference type="InterPro" id="IPR036868">
    <property type="entry name" value="TusA-like_sf"/>
</dbReference>
<name>A0A1H4BBN9_9GAMM</name>
<dbReference type="PANTHER" id="PTHR33279">
    <property type="entry name" value="SULFUR CARRIER PROTEIN YEDF-RELATED"/>
    <property type="match status" value="1"/>
</dbReference>
<dbReference type="Pfam" id="PF01206">
    <property type="entry name" value="TusA"/>
    <property type="match status" value="1"/>
</dbReference>
<gene>
    <name evidence="3" type="ORF">SAMN02745729_103245</name>
</gene>
<dbReference type="PANTHER" id="PTHR33279:SF2">
    <property type="entry name" value="SULFUR CARRIER PROTEIN TUSA"/>
    <property type="match status" value="1"/>
</dbReference>
<dbReference type="Gene3D" id="3.30.110.40">
    <property type="entry name" value="TusA-like domain"/>
    <property type="match status" value="1"/>
</dbReference>
<keyword evidence="3" id="KW-0808">Transferase</keyword>
<proteinExistence type="inferred from homology"/>
<dbReference type="AlphaFoldDB" id="A0A1H4BBN9"/>